<organism evidence="1 2">
    <name type="scientific">Nocardiopsis alborubida</name>
    <dbReference type="NCBI Taxonomy" id="146802"/>
    <lineage>
        <taxon>Bacteria</taxon>
        <taxon>Bacillati</taxon>
        <taxon>Actinomycetota</taxon>
        <taxon>Actinomycetes</taxon>
        <taxon>Streptosporangiales</taxon>
        <taxon>Nocardiopsidaceae</taxon>
        <taxon>Nocardiopsis</taxon>
    </lineage>
</organism>
<dbReference type="RefSeq" id="WP_061078797.1">
    <property type="nucleotide sequence ID" value="NZ_JAAXPG010000012.1"/>
</dbReference>
<dbReference type="InterPro" id="IPR010843">
    <property type="entry name" value="Uncharacterised_AroM"/>
</dbReference>
<name>A0A7X6RR53_9ACTN</name>
<sequence length="235" mass="24642">MTRLGVVTIGQAPRTDLTPEITALVPEATVVERGVLDGLTRAQIEARPLAPDDHALTTRLADGTSVVLGESLVMERLPGLLADLEHEVDAVLLACTGAFPELEHTKPLFVPDRMIAFGAAALLGDTGRLGVVCPLPEQRRDTEAKFGRRLPAGSRVLTDVCSPYTGTSDDLAAAARRLADAGADLLALDCVGYTERMRARAAAASGLPVVLARSVCVRLASEVLDSLGARTEAAV</sequence>
<protein>
    <submittedName>
        <fullName evidence="1">AroM family protein</fullName>
    </submittedName>
</protein>
<evidence type="ECO:0000313" key="2">
    <source>
        <dbReference type="Proteomes" id="UP000553209"/>
    </source>
</evidence>
<proteinExistence type="predicted"/>
<comment type="caution">
    <text evidence="1">The sequence shown here is derived from an EMBL/GenBank/DDBJ whole genome shotgun (WGS) entry which is preliminary data.</text>
</comment>
<dbReference type="EMBL" id="JAAXPG010000012">
    <property type="protein sequence ID" value="NKY98876.1"/>
    <property type="molecule type" value="Genomic_DNA"/>
</dbReference>
<gene>
    <name evidence="1" type="ORF">HGB44_14575</name>
</gene>
<dbReference type="AlphaFoldDB" id="A0A7X6RR53"/>
<dbReference type="Proteomes" id="UP000553209">
    <property type="component" value="Unassembled WGS sequence"/>
</dbReference>
<keyword evidence="2" id="KW-1185">Reference proteome</keyword>
<dbReference type="Pfam" id="PF07302">
    <property type="entry name" value="AroM"/>
    <property type="match status" value="1"/>
</dbReference>
<evidence type="ECO:0000313" key="1">
    <source>
        <dbReference type="EMBL" id="NKY98876.1"/>
    </source>
</evidence>
<accession>A0A7X6RR53</accession>
<reference evidence="1 2" key="1">
    <citation type="submission" date="2020-04" db="EMBL/GenBank/DDBJ databases">
        <title>MicrobeNet Type strains.</title>
        <authorList>
            <person name="Nicholson A.C."/>
        </authorList>
    </citation>
    <scope>NUCLEOTIDE SEQUENCE [LARGE SCALE GENOMIC DNA]</scope>
    <source>
        <strain evidence="1 2">ATCC 23612</strain>
    </source>
</reference>